<evidence type="ECO:0008006" key="4">
    <source>
        <dbReference type="Google" id="ProtNLM"/>
    </source>
</evidence>
<evidence type="ECO:0000313" key="3">
    <source>
        <dbReference type="Proteomes" id="UP001501920"/>
    </source>
</evidence>
<feature type="region of interest" description="Disordered" evidence="1">
    <location>
        <begin position="451"/>
        <end position="472"/>
    </location>
</feature>
<reference evidence="2" key="2">
    <citation type="submission" date="2025-08" db="UniProtKB">
        <authorList>
            <consortium name="Ensembl"/>
        </authorList>
    </citation>
    <scope>IDENTIFICATION</scope>
</reference>
<dbReference type="OrthoDB" id="3231855at2759"/>
<dbReference type="PANTHER" id="PTHR13308:SF23">
    <property type="entry name" value="NEDD4-BINDING PROTEIN 2-LIKE 2"/>
    <property type="match status" value="1"/>
</dbReference>
<organism evidence="2 3">
    <name type="scientific">Pygocentrus nattereri</name>
    <name type="common">Red-bellied piranha</name>
    <dbReference type="NCBI Taxonomy" id="42514"/>
    <lineage>
        <taxon>Eukaryota</taxon>
        <taxon>Metazoa</taxon>
        <taxon>Chordata</taxon>
        <taxon>Craniata</taxon>
        <taxon>Vertebrata</taxon>
        <taxon>Euteleostomi</taxon>
        <taxon>Actinopterygii</taxon>
        <taxon>Neopterygii</taxon>
        <taxon>Teleostei</taxon>
        <taxon>Ostariophysi</taxon>
        <taxon>Characiformes</taxon>
        <taxon>Characoidei</taxon>
        <taxon>Pygocentrus</taxon>
    </lineage>
</organism>
<dbReference type="InterPro" id="IPR026302">
    <property type="entry name" value="NEDD4-bd_p2"/>
</dbReference>
<reference evidence="2 3" key="1">
    <citation type="submission" date="2020-10" db="EMBL/GenBank/DDBJ databases">
        <title>Pygocentrus nattereri (red-bellied piranha) genome, fPygNat1, primary haplotype.</title>
        <authorList>
            <person name="Myers G."/>
            <person name="Meyer A."/>
            <person name="Karagic N."/>
            <person name="Pippel M."/>
            <person name="Winkler S."/>
            <person name="Tracey A."/>
            <person name="Wood J."/>
            <person name="Formenti G."/>
            <person name="Howe K."/>
            <person name="Fedrigo O."/>
            <person name="Jarvis E.D."/>
        </authorList>
    </citation>
    <scope>NUCLEOTIDE SEQUENCE [LARGE SCALE GENOMIC DNA]</scope>
</reference>
<dbReference type="Gene3D" id="3.40.50.300">
    <property type="entry name" value="P-loop containing nucleotide triphosphate hydrolases"/>
    <property type="match status" value="1"/>
</dbReference>
<feature type="region of interest" description="Disordered" evidence="1">
    <location>
        <begin position="1"/>
        <end position="20"/>
    </location>
</feature>
<evidence type="ECO:0000256" key="1">
    <source>
        <dbReference type="SAM" id="MobiDB-lite"/>
    </source>
</evidence>
<dbReference type="OMA" id="PSWPHWY"/>
<dbReference type="GO" id="GO:0003714">
    <property type="term" value="F:transcription corepressor activity"/>
    <property type="evidence" value="ECO:0007669"/>
    <property type="project" value="TreeGrafter"/>
</dbReference>
<name>A0A3B4DSP2_PYGNA</name>
<dbReference type="AlphaFoldDB" id="A0A3B4DSP2"/>
<dbReference type="STRING" id="42514.ENSPNAP00000026475"/>
<feature type="compositionally biased region" description="Basic residues" evidence="1">
    <location>
        <begin position="455"/>
        <end position="472"/>
    </location>
</feature>
<dbReference type="Pfam" id="PF13671">
    <property type="entry name" value="AAA_33"/>
    <property type="match status" value="1"/>
</dbReference>
<dbReference type="Proteomes" id="UP001501920">
    <property type="component" value="Chromosome 17"/>
</dbReference>
<dbReference type="GeneID" id="108444305"/>
<dbReference type="InterPro" id="IPR027417">
    <property type="entry name" value="P-loop_NTPase"/>
</dbReference>
<dbReference type="GO" id="GO:0000122">
    <property type="term" value="P:negative regulation of transcription by RNA polymerase II"/>
    <property type="evidence" value="ECO:0007669"/>
    <property type="project" value="TreeGrafter"/>
</dbReference>
<dbReference type="GeneTree" id="ENSGT00940000161440"/>
<evidence type="ECO:0000313" key="2">
    <source>
        <dbReference type="Ensembl" id="ENSPNAP00000026475.1"/>
    </source>
</evidence>
<feature type="region of interest" description="Disordered" evidence="1">
    <location>
        <begin position="118"/>
        <end position="167"/>
    </location>
</feature>
<dbReference type="RefSeq" id="XP_017580903.1">
    <property type="nucleotide sequence ID" value="XM_017725414.1"/>
</dbReference>
<sequence>MPNVIPSKSSPPPVSGIVEDPQTVLPTHAGLLKQQNVLGNANVVEVKDRPLELPTRILNICEGKTSRNDGHEKSREEVIKEIAISSTDFIGPACRPVTAIEEKLSEFYKELEEINHQDNVHGDTGVNEDVSQSCEPPSNPSPRLEAWGTDHKNAFSPYPSIRPQRSYGNNRKWRPHLHSDVPWEFSDSYNNQVQWQHPPFRLPCGPPRIQFHGPQHFSPPAPPGNPLQPPYFQAPLNDYRNAERSNWSSCQEHHFPLGYDMGLSSSYCSGSFEGHKRISNDWQHYEEQNYHEQDQHQPKNRTPLVLILMRGVPGSGKSTLAKEILSCGPNGLILSTDDYFFQEDGYFFDPALLGDAHDWNQKRAGDAMLRGRSPVIIDNTNIQAWEMKPYVTLALECGYRVEFVEPDTSWKCDPAELEKRNKHGVPQESIVKMLDRFELPISVDIVMNSFEPPHKSKKHRSKPHRQRRFKNM</sequence>
<dbReference type="PANTHER" id="PTHR13308">
    <property type="entry name" value="NEDD4-BINDING PROTEIN 2-LIKE 1"/>
    <property type="match status" value="1"/>
</dbReference>
<dbReference type="GO" id="GO:0005634">
    <property type="term" value="C:nucleus"/>
    <property type="evidence" value="ECO:0007669"/>
    <property type="project" value="TreeGrafter"/>
</dbReference>
<reference evidence="2" key="3">
    <citation type="submission" date="2025-09" db="UniProtKB">
        <authorList>
            <consortium name="Ensembl"/>
        </authorList>
    </citation>
    <scope>IDENTIFICATION</scope>
</reference>
<dbReference type="Ensembl" id="ENSPNAT00000005038.2">
    <property type="protein sequence ID" value="ENSPNAP00000026475.1"/>
    <property type="gene ID" value="ENSPNAG00000011775.2"/>
</dbReference>
<protein>
    <recommendedName>
        <fullName evidence="4">NEDD4 binding protein 2-like 2</fullName>
    </recommendedName>
</protein>
<proteinExistence type="predicted"/>
<accession>A0A3B4DSP2</accession>
<dbReference type="SUPFAM" id="SSF52540">
    <property type="entry name" value="P-loop containing nucleoside triphosphate hydrolases"/>
    <property type="match status" value="1"/>
</dbReference>
<keyword evidence="3" id="KW-1185">Reference proteome</keyword>
<dbReference type="CTD" id="10443"/>